<name>A0A8R2JM20_ACYPI</name>
<reference evidence="2" key="1">
    <citation type="submission" date="2010-06" db="EMBL/GenBank/DDBJ databases">
        <authorList>
            <person name="Jiang H."/>
            <person name="Abraham K."/>
            <person name="Ali S."/>
            <person name="Alsbrooks S.L."/>
            <person name="Anim B.N."/>
            <person name="Anosike U.S."/>
            <person name="Attaway T."/>
            <person name="Bandaranaike D.P."/>
            <person name="Battles P.K."/>
            <person name="Bell S.N."/>
            <person name="Bell A.V."/>
            <person name="Beltran B."/>
            <person name="Bickham C."/>
            <person name="Bustamante Y."/>
            <person name="Caleb T."/>
            <person name="Canada A."/>
            <person name="Cardenas V."/>
            <person name="Carter K."/>
            <person name="Chacko J."/>
            <person name="Chandrabose M.N."/>
            <person name="Chavez D."/>
            <person name="Chavez A."/>
            <person name="Chen L."/>
            <person name="Chu H.-S."/>
            <person name="Claassen K.J."/>
            <person name="Cockrell R."/>
            <person name="Collins M."/>
            <person name="Cooper J.A."/>
            <person name="Cree A."/>
            <person name="Curry S.M."/>
            <person name="Da Y."/>
            <person name="Dao M.D."/>
            <person name="Das B."/>
            <person name="Davila M.-L."/>
            <person name="Davy-Carroll L."/>
            <person name="Denson S."/>
            <person name="Dinh H."/>
            <person name="Ebong V.E."/>
            <person name="Edwards J.R."/>
            <person name="Egan A."/>
            <person name="El-Daye J."/>
            <person name="Escobedo L."/>
            <person name="Fernandez S."/>
            <person name="Fernando P.R."/>
            <person name="Flagg N."/>
            <person name="Forbes L.D."/>
            <person name="Fowler R.G."/>
            <person name="Fu Q."/>
            <person name="Gabisi R.A."/>
            <person name="Ganer J."/>
            <person name="Garbino Pronczuk A."/>
            <person name="Garcia R.M."/>
            <person name="Garner T."/>
            <person name="Garrett T.E."/>
            <person name="Gonzalez D.A."/>
            <person name="Hamid H."/>
            <person name="Hawkins E.S."/>
            <person name="Hirani K."/>
            <person name="Hogues M.E."/>
            <person name="Hollins B."/>
            <person name="Hsiao C.-H."/>
            <person name="Jabil R."/>
            <person name="James M.L."/>
            <person name="Jhangiani S.N."/>
            <person name="Johnson B."/>
            <person name="Johnson Q."/>
            <person name="Joshi V."/>
            <person name="Kalu J.B."/>
            <person name="Kam C."/>
            <person name="Kashfia A."/>
            <person name="Keebler J."/>
            <person name="Kisamo H."/>
            <person name="Kovar C.L."/>
            <person name="Lago L.A."/>
            <person name="Lai C.-Y."/>
            <person name="Laidlaw J."/>
            <person name="Lara F."/>
            <person name="Le T.-K."/>
            <person name="Lee S.L."/>
            <person name="Legall F.H."/>
            <person name="Lemon S.J."/>
            <person name="Lewis L.R."/>
            <person name="Li B."/>
            <person name="Liu Y."/>
            <person name="Liu Y.-S."/>
            <person name="Lopez J."/>
            <person name="Lozado R.J."/>
            <person name="Lu J."/>
            <person name="Madu R.C."/>
            <person name="Maheshwari M."/>
            <person name="Maheshwari R."/>
            <person name="Malloy K."/>
            <person name="Martinez E."/>
            <person name="Mathew T."/>
            <person name="Mercado I.C."/>
            <person name="Mercado C."/>
            <person name="Meyer B."/>
            <person name="Montgomery K."/>
            <person name="Morgan M.B."/>
            <person name="Munidasa M."/>
            <person name="Nazareth L.V."/>
            <person name="Nelson J."/>
            <person name="Ng B.M."/>
            <person name="Nguyen N.B."/>
            <person name="Nguyen P.Q."/>
            <person name="Nguyen T."/>
            <person name="Obregon M."/>
            <person name="Okwuonu G.O."/>
            <person name="Onwere C.G."/>
            <person name="Orozco G."/>
            <person name="Parra A."/>
            <person name="Patel S."/>
            <person name="Patil S."/>
            <person name="Perez A."/>
            <person name="Perez Y."/>
            <person name="Pham C."/>
            <person name="Primus E.L."/>
            <person name="Pu L.-L."/>
            <person name="Puazo M."/>
            <person name="Qin X."/>
            <person name="Quiroz J.B."/>
            <person name="Reese J."/>
            <person name="Richards S."/>
            <person name="Rives C.M."/>
            <person name="Robberts R."/>
            <person name="Ruiz S.J."/>
            <person name="Ruiz M.J."/>
            <person name="Santibanez J."/>
            <person name="Schneider B.W."/>
            <person name="Sisson I."/>
            <person name="Smith M."/>
            <person name="Sodergren E."/>
            <person name="Song X.-Z."/>
            <person name="Song B.B."/>
            <person name="Summersgill H."/>
            <person name="Thelus R."/>
            <person name="Thornton R.D."/>
            <person name="Trejos Z.Y."/>
            <person name="Usmani K."/>
            <person name="Vattathil S."/>
            <person name="Villasana D."/>
            <person name="Walker D.L."/>
            <person name="Wang S."/>
            <person name="Wang K."/>
            <person name="White C.S."/>
            <person name="Williams A.C."/>
            <person name="Williamson J."/>
            <person name="Wilson K."/>
            <person name="Woghiren I.O."/>
            <person name="Woodworth J.R."/>
            <person name="Worley K.C."/>
            <person name="Wright R.A."/>
            <person name="Wu W."/>
            <person name="Young L."/>
            <person name="Zhang L."/>
            <person name="Zhang J."/>
            <person name="Zhu Y."/>
            <person name="Muzny D.M."/>
            <person name="Weinstock G."/>
            <person name="Gibbs R.A."/>
        </authorList>
    </citation>
    <scope>NUCLEOTIDE SEQUENCE [LARGE SCALE GENOMIC DNA]</scope>
    <source>
        <strain evidence="2">LSR1</strain>
    </source>
</reference>
<accession>A0A8R2JM20</accession>
<proteinExistence type="predicted"/>
<dbReference type="RefSeq" id="XP_029341645.1">
    <property type="nucleotide sequence ID" value="XM_029485785.1"/>
</dbReference>
<dbReference type="Proteomes" id="UP000007819">
    <property type="component" value="Chromosome X"/>
</dbReference>
<dbReference type="EnsemblMetazoa" id="XM_029485785.1">
    <property type="protein sequence ID" value="XP_029341645.1"/>
    <property type="gene ID" value="LOC100570324"/>
</dbReference>
<reference evidence="1" key="2">
    <citation type="submission" date="2022-06" db="UniProtKB">
        <authorList>
            <consortium name="EnsemblMetazoa"/>
        </authorList>
    </citation>
    <scope>IDENTIFICATION</scope>
</reference>
<dbReference type="OrthoDB" id="10390978at2759"/>
<evidence type="ECO:0000313" key="1">
    <source>
        <dbReference type="EnsemblMetazoa" id="XP_029341645.1"/>
    </source>
</evidence>
<organism evidence="1 2">
    <name type="scientific">Acyrthosiphon pisum</name>
    <name type="common">Pea aphid</name>
    <dbReference type="NCBI Taxonomy" id="7029"/>
    <lineage>
        <taxon>Eukaryota</taxon>
        <taxon>Metazoa</taxon>
        <taxon>Ecdysozoa</taxon>
        <taxon>Arthropoda</taxon>
        <taxon>Hexapoda</taxon>
        <taxon>Insecta</taxon>
        <taxon>Pterygota</taxon>
        <taxon>Neoptera</taxon>
        <taxon>Paraneoptera</taxon>
        <taxon>Hemiptera</taxon>
        <taxon>Sternorrhyncha</taxon>
        <taxon>Aphidomorpha</taxon>
        <taxon>Aphidoidea</taxon>
        <taxon>Aphididae</taxon>
        <taxon>Macrosiphini</taxon>
        <taxon>Acyrthosiphon</taxon>
    </lineage>
</organism>
<dbReference type="GeneID" id="100570324"/>
<protein>
    <submittedName>
        <fullName evidence="1">Uncharacterized protein</fullName>
    </submittedName>
</protein>
<sequence length="137" mass="16144">MSNIKIQSRMDDLTLKLNTSEDYLKESQNIFNKLNAIYLNEINIKATSEDYKFNVERSKRILLQKEAYEYQATNSVELNKLKSEIEKLKSEIELIQPSTSSKNARRKNTLPRQIQSPKFQRKIHNINPFPDKNNILQ</sequence>
<dbReference type="KEGG" id="api:100570324"/>
<keyword evidence="2" id="KW-1185">Reference proteome</keyword>
<evidence type="ECO:0000313" key="2">
    <source>
        <dbReference type="Proteomes" id="UP000007819"/>
    </source>
</evidence>
<dbReference type="AlphaFoldDB" id="A0A8R2JM20"/>